<dbReference type="GO" id="GO:0016491">
    <property type="term" value="F:oxidoreductase activity"/>
    <property type="evidence" value="ECO:0007669"/>
    <property type="project" value="InterPro"/>
</dbReference>
<proteinExistence type="predicted"/>
<dbReference type="RefSeq" id="WP_043413519.1">
    <property type="nucleotide sequence ID" value="NZ_JPMI01000394.1"/>
</dbReference>
<reference evidence="2 3" key="1">
    <citation type="submission" date="2014-07" db="EMBL/GenBank/DDBJ databases">
        <title>Draft Genome Sequence of Gephyronic Acid Producer, Cystobacter violaceus Strain Cb vi76.</title>
        <authorList>
            <person name="Stevens D.C."/>
            <person name="Young J."/>
            <person name="Carmichael R."/>
            <person name="Tan J."/>
            <person name="Taylor R.E."/>
        </authorList>
    </citation>
    <scope>NUCLEOTIDE SEQUENCE [LARGE SCALE GENOMIC DNA]</scope>
    <source>
        <strain evidence="2 3">Cb vi76</strain>
    </source>
</reference>
<protein>
    <submittedName>
        <fullName evidence="2">NADPH-dependent FMN reductase</fullName>
    </submittedName>
</protein>
<name>A0A084SF14_9BACT</name>
<dbReference type="InterPro" id="IPR005025">
    <property type="entry name" value="FMN_Rdtase-like_dom"/>
</dbReference>
<comment type="caution">
    <text evidence="2">The sequence shown here is derived from an EMBL/GenBank/DDBJ whole genome shotgun (WGS) entry which is preliminary data.</text>
</comment>
<accession>A0A084SF14</accession>
<dbReference type="GO" id="GO:0005829">
    <property type="term" value="C:cytosol"/>
    <property type="evidence" value="ECO:0007669"/>
    <property type="project" value="TreeGrafter"/>
</dbReference>
<gene>
    <name evidence="2" type="ORF">Q664_50120</name>
</gene>
<sequence length="184" mass="19796">MATPHILALCGSARTGGFNKKLLDLAVAEARAQGAEVDAVDPKVLTQLPIYDQDVEAKGWPPLVKDLRERLARANGLLIASPEYNSSIPGGLKNLIDWVSRPPERLFTEKWAAVMGATPGVFGTARMQPHLRQVLASTGAHVLPTQVHLPRATEAFNADGSFKDEARRKEVAALVSSLVSKLKG</sequence>
<dbReference type="AlphaFoldDB" id="A0A084SF14"/>
<dbReference type="InterPro" id="IPR029039">
    <property type="entry name" value="Flavoprotein-like_sf"/>
</dbReference>
<dbReference type="Pfam" id="PF03358">
    <property type="entry name" value="FMN_red"/>
    <property type="match status" value="1"/>
</dbReference>
<feature type="domain" description="NADPH-dependent FMN reductase-like" evidence="1">
    <location>
        <begin position="5"/>
        <end position="153"/>
    </location>
</feature>
<evidence type="ECO:0000259" key="1">
    <source>
        <dbReference type="Pfam" id="PF03358"/>
    </source>
</evidence>
<dbReference type="SUPFAM" id="SSF52218">
    <property type="entry name" value="Flavoproteins"/>
    <property type="match status" value="1"/>
</dbReference>
<evidence type="ECO:0000313" key="2">
    <source>
        <dbReference type="EMBL" id="KFA87049.1"/>
    </source>
</evidence>
<dbReference type="InterPro" id="IPR050712">
    <property type="entry name" value="NAD(P)H-dep_reductase"/>
</dbReference>
<dbReference type="Proteomes" id="UP000028547">
    <property type="component" value="Unassembled WGS sequence"/>
</dbReference>
<evidence type="ECO:0000313" key="3">
    <source>
        <dbReference type="Proteomes" id="UP000028547"/>
    </source>
</evidence>
<dbReference type="PANTHER" id="PTHR30543:SF21">
    <property type="entry name" value="NAD(P)H-DEPENDENT FMN REDUCTASE LOT6"/>
    <property type="match status" value="1"/>
</dbReference>
<dbReference type="Gene3D" id="3.40.50.360">
    <property type="match status" value="1"/>
</dbReference>
<dbReference type="EMBL" id="JPMI01000394">
    <property type="protein sequence ID" value="KFA87049.1"/>
    <property type="molecule type" value="Genomic_DNA"/>
</dbReference>
<dbReference type="PANTHER" id="PTHR30543">
    <property type="entry name" value="CHROMATE REDUCTASE"/>
    <property type="match status" value="1"/>
</dbReference>
<dbReference type="GO" id="GO:0010181">
    <property type="term" value="F:FMN binding"/>
    <property type="evidence" value="ECO:0007669"/>
    <property type="project" value="TreeGrafter"/>
</dbReference>
<organism evidence="2 3">
    <name type="scientific">Archangium violaceum Cb vi76</name>
    <dbReference type="NCBI Taxonomy" id="1406225"/>
    <lineage>
        <taxon>Bacteria</taxon>
        <taxon>Pseudomonadati</taxon>
        <taxon>Myxococcota</taxon>
        <taxon>Myxococcia</taxon>
        <taxon>Myxococcales</taxon>
        <taxon>Cystobacterineae</taxon>
        <taxon>Archangiaceae</taxon>
        <taxon>Archangium</taxon>
    </lineage>
</organism>